<dbReference type="Proteomes" id="UP000199072">
    <property type="component" value="Unassembled WGS sequence"/>
</dbReference>
<evidence type="ECO:0000313" key="2">
    <source>
        <dbReference type="EMBL" id="SDE01703.1"/>
    </source>
</evidence>
<keyword evidence="3" id="KW-1185">Reference proteome</keyword>
<proteinExistence type="predicted"/>
<evidence type="ECO:0000259" key="1">
    <source>
        <dbReference type="Pfam" id="PF12728"/>
    </source>
</evidence>
<gene>
    <name evidence="2" type="ORF">SAMN05216464_103349</name>
</gene>
<protein>
    <submittedName>
        <fullName evidence="2">Helix-turn-helix domain-containing protein</fullName>
    </submittedName>
</protein>
<sequence length="88" mass="10429">MNVICMEETAFYELIETVVTRLQEKQVQDKLWISGEEVMKLLHIKSKSTLQKLRDTGEIRYSQYGTRIILYEKASALEFLERYACETF</sequence>
<accession>A0A1G6ZH27</accession>
<dbReference type="EMBL" id="FNAI01000003">
    <property type="protein sequence ID" value="SDE01703.1"/>
    <property type="molecule type" value="Genomic_DNA"/>
</dbReference>
<evidence type="ECO:0000313" key="3">
    <source>
        <dbReference type="Proteomes" id="UP000199072"/>
    </source>
</evidence>
<dbReference type="InterPro" id="IPR041657">
    <property type="entry name" value="HTH_17"/>
</dbReference>
<dbReference type="RefSeq" id="WP_091148355.1">
    <property type="nucleotide sequence ID" value="NZ_FNAI01000003.1"/>
</dbReference>
<feature type="domain" description="Helix-turn-helix" evidence="1">
    <location>
        <begin position="34"/>
        <end position="82"/>
    </location>
</feature>
<organism evidence="2 3">
    <name type="scientific">Mucilaginibacter pineti</name>
    <dbReference type="NCBI Taxonomy" id="1391627"/>
    <lineage>
        <taxon>Bacteria</taxon>
        <taxon>Pseudomonadati</taxon>
        <taxon>Bacteroidota</taxon>
        <taxon>Sphingobacteriia</taxon>
        <taxon>Sphingobacteriales</taxon>
        <taxon>Sphingobacteriaceae</taxon>
        <taxon>Mucilaginibacter</taxon>
    </lineage>
</organism>
<dbReference type="Pfam" id="PF12728">
    <property type="entry name" value="HTH_17"/>
    <property type="match status" value="1"/>
</dbReference>
<dbReference type="STRING" id="1391627.SAMN05216464_103349"/>
<name>A0A1G6ZH27_9SPHI</name>
<dbReference type="AlphaFoldDB" id="A0A1G6ZH27"/>
<reference evidence="2 3" key="1">
    <citation type="submission" date="2016-10" db="EMBL/GenBank/DDBJ databases">
        <authorList>
            <person name="de Groot N.N."/>
        </authorList>
    </citation>
    <scope>NUCLEOTIDE SEQUENCE [LARGE SCALE GENOMIC DNA]</scope>
    <source>
        <strain evidence="2 3">47C3B</strain>
    </source>
</reference>
<dbReference type="OrthoDB" id="961769at2"/>